<proteinExistence type="inferred from homology"/>
<dbReference type="GO" id="GO:0000166">
    <property type="term" value="F:nucleotide binding"/>
    <property type="evidence" value="ECO:0007669"/>
    <property type="project" value="InterPro"/>
</dbReference>
<evidence type="ECO:0000259" key="4">
    <source>
        <dbReference type="SMART" id="SM00657"/>
    </source>
</evidence>
<comment type="subcellular location">
    <subcellularLocation>
        <location evidence="1">Nucleus</location>
    </subcellularLocation>
</comment>
<evidence type="ECO:0000256" key="3">
    <source>
        <dbReference type="ARBA" id="ARBA00025724"/>
    </source>
</evidence>
<evidence type="ECO:0000313" key="5">
    <source>
        <dbReference type="EMBL" id="CAD8284757.1"/>
    </source>
</evidence>
<gene>
    <name evidence="5" type="ORF">CEUR00632_LOCUS4793</name>
</gene>
<feature type="domain" description="RNA polymerase Rpb4/RPC9 core" evidence="4">
    <location>
        <begin position="22"/>
        <end position="141"/>
    </location>
</feature>
<sequence>MEIEEHVSQVLPPDELAKVDPSVWEGANVLTNSEASLLLTNYIQAKREKDPAFEPNSVMARTHEYATKFSTVVNEENTRQIRTILLQDYHMQLHEVGIIANLMPETAEEARTLVPSLKDPVRYPDDVVLEQALAEIARFRER</sequence>
<dbReference type="InterPro" id="IPR006590">
    <property type="entry name" value="RNA_pol_Rpb4/RPC9_core"/>
</dbReference>
<evidence type="ECO:0000256" key="1">
    <source>
        <dbReference type="ARBA" id="ARBA00004123"/>
    </source>
</evidence>
<evidence type="ECO:0000256" key="2">
    <source>
        <dbReference type="ARBA" id="ARBA00023242"/>
    </source>
</evidence>
<accession>A0A7R9V5P3</accession>
<dbReference type="Gene3D" id="1.20.1250.40">
    <property type="match status" value="1"/>
</dbReference>
<dbReference type="GO" id="GO:0030880">
    <property type="term" value="C:RNA polymerase complex"/>
    <property type="evidence" value="ECO:0007669"/>
    <property type="project" value="InterPro"/>
</dbReference>
<dbReference type="PANTHER" id="PTHR21297">
    <property type="entry name" value="DNA-DIRECTED RNA POLYMERASE II"/>
    <property type="match status" value="1"/>
</dbReference>
<dbReference type="SUPFAM" id="SSF47819">
    <property type="entry name" value="HRDC-like"/>
    <property type="match status" value="1"/>
</dbReference>
<dbReference type="InterPro" id="IPR005574">
    <property type="entry name" value="Rpb4/RPC9"/>
</dbReference>
<comment type="similarity">
    <text evidence="3">Belongs to the eukaryotic RPB4 RNA polymerase subunit family.</text>
</comment>
<dbReference type="Pfam" id="PF03874">
    <property type="entry name" value="RNA_pol_Rpb4"/>
    <property type="match status" value="1"/>
</dbReference>
<reference evidence="5" key="1">
    <citation type="submission" date="2021-01" db="EMBL/GenBank/DDBJ databases">
        <authorList>
            <person name="Corre E."/>
            <person name="Pelletier E."/>
            <person name="Niang G."/>
            <person name="Scheremetjew M."/>
            <person name="Finn R."/>
            <person name="Kale V."/>
            <person name="Holt S."/>
            <person name="Cochrane G."/>
            <person name="Meng A."/>
            <person name="Brown T."/>
            <person name="Cohen L."/>
        </authorList>
    </citation>
    <scope>NUCLEOTIDE SEQUENCE</scope>
    <source>
        <strain evidence="5">CCMP219</strain>
    </source>
</reference>
<protein>
    <recommendedName>
        <fullName evidence="4">RNA polymerase Rpb4/RPC9 core domain-containing protein</fullName>
    </recommendedName>
</protein>
<dbReference type="SMART" id="SM00657">
    <property type="entry name" value="RPOL4c"/>
    <property type="match status" value="1"/>
</dbReference>
<dbReference type="AlphaFoldDB" id="A0A7R9V5P3"/>
<dbReference type="EMBL" id="HBEC01010440">
    <property type="protein sequence ID" value="CAD8284757.1"/>
    <property type="molecule type" value="Transcribed_RNA"/>
</dbReference>
<dbReference type="InterPro" id="IPR010997">
    <property type="entry name" value="HRDC-like_sf"/>
</dbReference>
<keyword evidence="2" id="KW-0539">Nucleus</keyword>
<organism evidence="5">
    <name type="scientific">Chlamydomonas euryale</name>
    <dbReference type="NCBI Taxonomy" id="1486919"/>
    <lineage>
        <taxon>Eukaryota</taxon>
        <taxon>Viridiplantae</taxon>
        <taxon>Chlorophyta</taxon>
        <taxon>core chlorophytes</taxon>
        <taxon>Chlorophyceae</taxon>
        <taxon>CS clade</taxon>
        <taxon>Chlamydomonadales</taxon>
        <taxon>Chlamydomonadaceae</taxon>
        <taxon>Chlamydomonas</taxon>
    </lineage>
</organism>
<dbReference type="InterPro" id="IPR045222">
    <property type="entry name" value="Rpb4-like"/>
</dbReference>
<dbReference type="GO" id="GO:0006352">
    <property type="term" value="P:DNA-templated transcription initiation"/>
    <property type="evidence" value="ECO:0007669"/>
    <property type="project" value="InterPro"/>
</dbReference>
<dbReference type="GO" id="GO:0005634">
    <property type="term" value="C:nucleus"/>
    <property type="evidence" value="ECO:0007669"/>
    <property type="project" value="UniProtKB-SubCell"/>
</dbReference>
<dbReference type="InterPro" id="IPR038324">
    <property type="entry name" value="Rpb4/RPC9_sf"/>
</dbReference>
<name>A0A7R9V5P3_9CHLO</name>